<dbReference type="STRING" id="155417.A0A4V1XBP8"/>
<evidence type="ECO:0000313" key="6">
    <source>
        <dbReference type="Proteomes" id="UP000293360"/>
    </source>
</evidence>
<proteinExistence type="predicted"/>
<dbReference type="CDD" id="cd14687">
    <property type="entry name" value="bZIP_ATF2"/>
    <property type="match status" value="1"/>
</dbReference>
<gene>
    <name evidence="5" type="ORF">DL764_002822</name>
</gene>
<sequence length="127" mass="14045">MFPDSLLSLNGSMTISQNGLWDLSGPVVEADGTATEGRFSDASQCSDDPLTRSAAKAAAKCRQKAKQSVSELQNRERELLQQNRYLTAHAGSLREEVINLKNEILRHSHCDSDVIQAYINKAAREIR</sequence>
<dbReference type="InterPro" id="IPR046347">
    <property type="entry name" value="bZIP_sf"/>
</dbReference>
<dbReference type="PANTHER" id="PTHR19304">
    <property type="entry name" value="CYCLIC-AMP RESPONSE ELEMENT BINDING PROTEIN"/>
    <property type="match status" value="1"/>
</dbReference>
<dbReference type="GO" id="GO:0005634">
    <property type="term" value="C:nucleus"/>
    <property type="evidence" value="ECO:0007669"/>
    <property type="project" value="UniProtKB-SubCell"/>
</dbReference>
<protein>
    <recommendedName>
        <fullName evidence="7">BZIP domain-containing protein</fullName>
    </recommendedName>
</protein>
<dbReference type="SUPFAM" id="SSF57959">
    <property type="entry name" value="Leucine zipper domain"/>
    <property type="match status" value="1"/>
</dbReference>
<comment type="subcellular location">
    <subcellularLocation>
        <location evidence="1">Nucleus</location>
    </subcellularLocation>
</comment>
<evidence type="ECO:0000313" key="5">
    <source>
        <dbReference type="EMBL" id="RYP06999.1"/>
    </source>
</evidence>
<name>A0A4V1XBP8_9PEZI</name>
<keyword evidence="6" id="KW-1185">Reference proteome</keyword>
<dbReference type="Gene3D" id="1.20.5.170">
    <property type="match status" value="1"/>
</dbReference>
<evidence type="ECO:0000256" key="3">
    <source>
        <dbReference type="ARBA" id="ARBA00023163"/>
    </source>
</evidence>
<evidence type="ECO:0008006" key="7">
    <source>
        <dbReference type="Google" id="ProtNLM"/>
    </source>
</evidence>
<evidence type="ECO:0000256" key="1">
    <source>
        <dbReference type="ARBA" id="ARBA00004123"/>
    </source>
</evidence>
<comment type="caution">
    <text evidence="5">The sequence shown here is derived from an EMBL/GenBank/DDBJ whole genome shotgun (WGS) entry which is preliminary data.</text>
</comment>
<evidence type="ECO:0000256" key="2">
    <source>
        <dbReference type="ARBA" id="ARBA00023015"/>
    </source>
</evidence>
<dbReference type="InterPro" id="IPR051027">
    <property type="entry name" value="bZIP_transcription_factors"/>
</dbReference>
<dbReference type="EMBL" id="QJNU01000110">
    <property type="protein sequence ID" value="RYP06999.1"/>
    <property type="molecule type" value="Genomic_DNA"/>
</dbReference>
<dbReference type="AlphaFoldDB" id="A0A4V1XBP8"/>
<dbReference type="Proteomes" id="UP000293360">
    <property type="component" value="Unassembled WGS sequence"/>
</dbReference>
<keyword evidence="2" id="KW-0805">Transcription regulation</keyword>
<keyword evidence="3" id="KW-0804">Transcription</keyword>
<evidence type="ECO:0000256" key="4">
    <source>
        <dbReference type="ARBA" id="ARBA00023242"/>
    </source>
</evidence>
<accession>A0A4V1XBP8</accession>
<reference evidence="5 6" key="1">
    <citation type="submission" date="2018-06" db="EMBL/GenBank/DDBJ databases">
        <title>Complete Genomes of Monosporascus.</title>
        <authorList>
            <person name="Robinson A.J."/>
            <person name="Natvig D.O."/>
        </authorList>
    </citation>
    <scope>NUCLEOTIDE SEQUENCE [LARGE SCALE GENOMIC DNA]</scope>
    <source>
        <strain evidence="5 6">CBS 110550</strain>
    </source>
</reference>
<dbReference type="OrthoDB" id="295274at2759"/>
<dbReference type="GO" id="GO:0003700">
    <property type="term" value="F:DNA-binding transcription factor activity"/>
    <property type="evidence" value="ECO:0007669"/>
    <property type="project" value="InterPro"/>
</dbReference>
<organism evidence="5 6">
    <name type="scientific">Monosporascus ibericus</name>
    <dbReference type="NCBI Taxonomy" id="155417"/>
    <lineage>
        <taxon>Eukaryota</taxon>
        <taxon>Fungi</taxon>
        <taxon>Dikarya</taxon>
        <taxon>Ascomycota</taxon>
        <taxon>Pezizomycotina</taxon>
        <taxon>Sordariomycetes</taxon>
        <taxon>Xylariomycetidae</taxon>
        <taxon>Xylariales</taxon>
        <taxon>Xylariales incertae sedis</taxon>
        <taxon>Monosporascus</taxon>
    </lineage>
</organism>
<keyword evidence="4" id="KW-0539">Nucleus</keyword>